<sequence length="181" mass="19998">MNTKIILGIMAMVAVIGGGGYVYSQNNPSVDRFWKEVAEKRAERNLEIVERKTEGQVTSVAKGWSQYTSDEGPSFSYPSNWKLMEQKHRGFPDLTSVEVEGDGYVVEFTTIGKGFPSEDNTQVGEYVVAGKKTKILENKYDTGFLLGIGTFCDSWSVRISSPSLSKEVTDKILASVECSVD</sequence>
<dbReference type="EMBL" id="MEWZ01000026">
    <property type="protein sequence ID" value="OGC86292.1"/>
    <property type="molecule type" value="Genomic_DNA"/>
</dbReference>
<gene>
    <name evidence="1" type="ORF">A2949_00210</name>
</gene>
<proteinExistence type="predicted"/>
<dbReference type="AlphaFoldDB" id="A0A1F4XX61"/>
<name>A0A1F4XX61_9BACT</name>
<evidence type="ECO:0000313" key="1">
    <source>
        <dbReference type="EMBL" id="OGC86292.1"/>
    </source>
</evidence>
<reference evidence="1 2" key="1">
    <citation type="journal article" date="2016" name="Nat. Commun.">
        <title>Thousands of microbial genomes shed light on interconnected biogeochemical processes in an aquifer system.</title>
        <authorList>
            <person name="Anantharaman K."/>
            <person name="Brown C.T."/>
            <person name="Hug L.A."/>
            <person name="Sharon I."/>
            <person name="Castelle C.J."/>
            <person name="Probst A.J."/>
            <person name="Thomas B.C."/>
            <person name="Singh A."/>
            <person name="Wilkins M.J."/>
            <person name="Karaoz U."/>
            <person name="Brodie E.L."/>
            <person name="Williams K.H."/>
            <person name="Hubbard S.S."/>
            <person name="Banfield J.F."/>
        </authorList>
    </citation>
    <scope>NUCLEOTIDE SEQUENCE [LARGE SCALE GENOMIC DNA]</scope>
</reference>
<organism evidence="1 2">
    <name type="scientific">Candidatus Adlerbacteria bacterium RIFCSPLOWO2_01_FULL_54_21b</name>
    <dbReference type="NCBI Taxonomy" id="1797245"/>
    <lineage>
        <taxon>Bacteria</taxon>
        <taxon>Candidatus Adleribacteriota</taxon>
    </lineage>
</organism>
<accession>A0A1F4XX61</accession>
<dbReference type="Proteomes" id="UP000178585">
    <property type="component" value="Unassembled WGS sequence"/>
</dbReference>
<protein>
    <submittedName>
        <fullName evidence="1">Uncharacterized protein</fullName>
    </submittedName>
</protein>
<comment type="caution">
    <text evidence="1">The sequence shown here is derived from an EMBL/GenBank/DDBJ whole genome shotgun (WGS) entry which is preliminary data.</text>
</comment>
<evidence type="ECO:0000313" key="2">
    <source>
        <dbReference type="Proteomes" id="UP000178585"/>
    </source>
</evidence>